<gene>
    <name evidence="10" type="ORF">CcCBS67573_g10115</name>
</gene>
<dbReference type="Proteomes" id="UP000320333">
    <property type="component" value="Unassembled WGS sequence"/>
</dbReference>
<keyword evidence="4" id="KW-0456">Lyase</keyword>
<dbReference type="GO" id="GO:0009264">
    <property type="term" value="P:deoxyribonucleotide catabolic process"/>
    <property type="evidence" value="ECO:0007669"/>
    <property type="project" value="InterPro"/>
</dbReference>
<evidence type="ECO:0000256" key="4">
    <source>
        <dbReference type="ARBA" id="ARBA00023239"/>
    </source>
</evidence>
<comment type="catalytic activity">
    <reaction evidence="8">
        <text>2-deoxy-D-ribose 5-phosphate = D-glyceraldehyde 3-phosphate + acetaldehyde</text>
        <dbReference type="Rhea" id="RHEA:12821"/>
        <dbReference type="ChEBI" id="CHEBI:15343"/>
        <dbReference type="ChEBI" id="CHEBI:59776"/>
        <dbReference type="ChEBI" id="CHEBI:62877"/>
        <dbReference type="EC" id="4.1.2.4"/>
    </reaction>
</comment>
<evidence type="ECO:0000256" key="8">
    <source>
        <dbReference type="ARBA" id="ARBA00048791"/>
    </source>
</evidence>
<dbReference type="SMART" id="SM01133">
    <property type="entry name" value="DeoC"/>
    <property type="match status" value="1"/>
</dbReference>
<dbReference type="PANTHER" id="PTHR10889">
    <property type="entry name" value="DEOXYRIBOSE-PHOSPHATE ALDOLASE"/>
    <property type="match status" value="1"/>
</dbReference>
<feature type="active site" description="Proton donor/acceptor" evidence="9">
    <location>
        <position position="201"/>
    </location>
</feature>
<reference evidence="10 11" key="1">
    <citation type="journal article" date="2019" name="Sci. Rep.">
        <title>Comparative genomics of chytrid fungi reveal insights into the obligate biotrophic and pathogenic lifestyle of Synchytrium endobioticum.</title>
        <authorList>
            <person name="van de Vossenberg B.T.L.H."/>
            <person name="Warris S."/>
            <person name="Nguyen H.D.T."/>
            <person name="van Gent-Pelzer M.P.E."/>
            <person name="Joly D.L."/>
            <person name="van de Geest H.C."/>
            <person name="Bonants P.J.M."/>
            <person name="Smith D.S."/>
            <person name="Levesque C.A."/>
            <person name="van der Lee T.A.J."/>
        </authorList>
    </citation>
    <scope>NUCLEOTIDE SEQUENCE [LARGE SCALE GENOMIC DNA]</scope>
    <source>
        <strain evidence="10 11">CBS 675.73</strain>
    </source>
</reference>
<feature type="active site" description="Schiff-base intermediate with acetaldehyde" evidence="9">
    <location>
        <position position="166"/>
    </location>
</feature>
<dbReference type="SUPFAM" id="SSF51569">
    <property type="entry name" value="Aldolase"/>
    <property type="match status" value="1"/>
</dbReference>
<dbReference type="AlphaFoldDB" id="A0A507DEB7"/>
<dbReference type="InterPro" id="IPR002915">
    <property type="entry name" value="DeoC/FbaB/LacD_aldolase"/>
</dbReference>
<dbReference type="GO" id="GO:0004139">
    <property type="term" value="F:deoxyribose-phosphate aldolase activity"/>
    <property type="evidence" value="ECO:0007669"/>
    <property type="project" value="UniProtKB-EC"/>
</dbReference>
<evidence type="ECO:0000256" key="6">
    <source>
        <dbReference type="ARBA" id="ARBA00031814"/>
    </source>
</evidence>
<comment type="caution">
    <text evidence="10">The sequence shown here is derived from an EMBL/GenBank/DDBJ whole genome shotgun (WGS) entry which is preliminary data.</text>
</comment>
<dbReference type="OrthoDB" id="70823at2759"/>
<dbReference type="UniPathway" id="UPA00002">
    <property type="reaction ID" value="UER00468"/>
</dbReference>
<evidence type="ECO:0000256" key="7">
    <source>
        <dbReference type="ARBA" id="ARBA00032755"/>
    </source>
</evidence>
<dbReference type="GO" id="GO:0005737">
    <property type="term" value="C:cytoplasm"/>
    <property type="evidence" value="ECO:0007669"/>
    <property type="project" value="InterPro"/>
</dbReference>
<dbReference type="NCBIfam" id="TIGR00126">
    <property type="entry name" value="deoC"/>
    <property type="match status" value="1"/>
</dbReference>
<dbReference type="PANTHER" id="PTHR10889:SF3">
    <property type="entry name" value="DEOXYRIBOSE-PHOSPHATE ALDOLASE"/>
    <property type="match status" value="1"/>
</dbReference>
<protein>
    <recommendedName>
        <fullName evidence="3">deoxyribose-phosphate aldolase</fullName>
        <ecNumber evidence="3">4.1.2.4</ecNumber>
    </recommendedName>
    <alternativeName>
        <fullName evidence="7">2-deoxy-D-ribose 5-phosphate aldolase</fullName>
    </alternativeName>
    <alternativeName>
        <fullName evidence="6">Phosphodeoxyriboaldolase</fullName>
    </alternativeName>
</protein>
<evidence type="ECO:0000256" key="2">
    <source>
        <dbReference type="ARBA" id="ARBA00009473"/>
    </source>
</evidence>
<dbReference type="STRING" id="246404.A0A507DEB7"/>
<comment type="pathway">
    <text evidence="1">Carbohydrate degradation; 2-deoxy-D-ribose 1-phosphate degradation; D-glyceraldehyde 3-phosphate and acetaldehyde from 2-deoxy-alpha-D-ribose 1-phosphate: step 2/2.</text>
</comment>
<name>A0A507DEB7_9FUNG</name>
<evidence type="ECO:0000256" key="3">
    <source>
        <dbReference type="ARBA" id="ARBA00012515"/>
    </source>
</evidence>
<dbReference type="GO" id="GO:0016052">
    <property type="term" value="P:carbohydrate catabolic process"/>
    <property type="evidence" value="ECO:0007669"/>
    <property type="project" value="TreeGrafter"/>
</dbReference>
<evidence type="ECO:0000256" key="5">
    <source>
        <dbReference type="ARBA" id="ARBA00023270"/>
    </source>
</evidence>
<dbReference type="PIRSF" id="PIRSF001357">
    <property type="entry name" value="DeoC"/>
    <property type="match status" value="1"/>
</dbReference>
<keyword evidence="5 9" id="KW-0704">Schiff base</keyword>
<dbReference type="GO" id="GO:0046386">
    <property type="term" value="P:deoxyribose phosphate catabolic process"/>
    <property type="evidence" value="ECO:0007669"/>
    <property type="project" value="UniProtKB-UniPathway"/>
</dbReference>
<evidence type="ECO:0000313" key="11">
    <source>
        <dbReference type="Proteomes" id="UP000320333"/>
    </source>
</evidence>
<keyword evidence="11" id="KW-1185">Reference proteome</keyword>
<evidence type="ECO:0000256" key="1">
    <source>
        <dbReference type="ARBA" id="ARBA00004816"/>
    </source>
</evidence>
<dbReference type="Pfam" id="PF01791">
    <property type="entry name" value="DeoC"/>
    <property type="match status" value="1"/>
</dbReference>
<dbReference type="Gene3D" id="3.20.20.70">
    <property type="entry name" value="Aldolase class I"/>
    <property type="match status" value="1"/>
</dbReference>
<accession>A0A507DEB7</accession>
<dbReference type="InterPro" id="IPR013785">
    <property type="entry name" value="Aldolase_TIM"/>
</dbReference>
<sequence length="238" mass="25345">MSVAVPSWVHQVDLTSLDRAAETTDSIAALSAKAVRLNTACVCLYSERINEVRAAHASLTVATVVNFPNGNETQESVSAESAKSIADGVDEIDVVWNYKAFNDGRFDEAVQPVLWVLDAIKKAGVAKKIAVKVILETGAIPEKDLRKACDLVLAAFVDPDTVYYLKTSTGKNGFTGATVTAAITMLEAIRDAGKLAFVGLKVSGGVKTRDSAEEFAGLAEQYGCRHFRIGASSLLEGF</sequence>
<dbReference type="EC" id="4.1.2.4" evidence="3"/>
<comment type="similarity">
    <text evidence="2">Belongs to the DeoC/FbaB aldolase family. DeoC type 2 subfamily.</text>
</comment>
<proteinExistence type="inferred from homology"/>
<organism evidence="10 11">
    <name type="scientific">Chytriomyces confervae</name>
    <dbReference type="NCBI Taxonomy" id="246404"/>
    <lineage>
        <taxon>Eukaryota</taxon>
        <taxon>Fungi</taxon>
        <taxon>Fungi incertae sedis</taxon>
        <taxon>Chytridiomycota</taxon>
        <taxon>Chytridiomycota incertae sedis</taxon>
        <taxon>Chytridiomycetes</taxon>
        <taxon>Chytridiales</taxon>
        <taxon>Chytriomycetaceae</taxon>
        <taxon>Chytriomyces</taxon>
    </lineage>
</organism>
<evidence type="ECO:0000313" key="10">
    <source>
        <dbReference type="EMBL" id="TPX50039.1"/>
    </source>
</evidence>
<dbReference type="InterPro" id="IPR011343">
    <property type="entry name" value="DeoC"/>
</dbReference>
<evidence type="ECO:0000256" key="9">
    <source>
        <dbReference type="PIRSR" id="PIRSR001357-50"/>
    </source>
</evidence>
<dbReference type="EMBL" id="QEAP01001187">
    <property type="protein sequence ID" value="TPX50039.1"/>
    <property type="molecule type" value="Genomic_DNA"/>
</dbReference>